<accession>A0A418KHJ8</accession>
<dbReference type="Proteomes" id="UP000284057">
    <property type="component" value="Unassembled WGS sequence"/>
</dbReference>
<evidence type="ECO:0000256" key="1">
    <source>
        <dbReference type="SAM" id="MobiDB-lite"/>
    </source>
</evidence>
<keyword evidence="3" id="KW-1185">Reference proteome</keyword>
<feature type="region of interest" description="Disordered" evidence="1">
    <location>
        <begin position="1"/>
        <end position="28"/>
    </location>
</feature>
<dbReference type="EMBL" id="QUAL01000425">
    <property type="protein sequence ID" value="RIQ11375.1"/>
    <property type="molecule type" value="Genomic_DNA"/>
</dbReference>
<gene>
    <name evidence="2" type="ORF">DY240_28970</name>
</gene>
<protein>
    <submittedName>
        <fullName evidence="2">Uncharacterized protein</fullName>
    </submittedName>
</protein>
<proteinExistence type="predicted"/>
<dbReference type="RefSeq" id="WP_119663119.1">
    <property type="nucleotide sequence ID" value="NZ_QUAL01000425.1"/>
</dbReference>
<sequence>MLWSILDEHTERAGGSGRHGDVADKSTGRDGVAAAFVVTTMAPTSASNAANEPAGRGVEQHGQQRMWCHGGSR</sequence>
<dbReference type="AlphaFoldDB" id="A0A418KHJ8"/>
<organism evidence="2 3">
    <name type="scientific">Jiangella rhizosphaerae</name>
    <dbReference type="NCBI Taxonomy" id="2293569"/>
    <lineage>
        <taxon>Bacteria</taxon>
        <taxon>Bacillati</taxon>
        <taxon>Actinomycetota</taxon>
        <taxon>Actinomycetes</taxon>
        <taxon>Jiangellales</taxon>
        <taxon>Jiangellaceae</taxon>
        <taxon>Jiangella</taxon>
    </lineage>
</organism>
<name>A0A418KHJ8_9ACTN</name>
<feature type="region of interest" description="Disordered" evidence="1">
    <location>
        <begin position="42"/>
        <end position="73"/>
    </location>
</feature>
<evidence type="ECO:0000313" key="3">
    <source>
        <dbReference type="Proteomes" id="UP000284057"/>
    </source>
</evidence>
<evidence type="ECO:0000313" key="2">
    <source>
        <dbReference type="EMBL" id="RIQ11375.1"/>
    </source>
</evidence>
<reference evidence="2 3" key="1">
    <citation type="submission" date="2018-09" db="EMBL/GenBank/DDBJ databases">
        <title>Isolation, diversity and antifungal activity of actinobacteria from wheat.</title>
        <authorList>
            <person name="Han C."/>
        </authorList>
    </citation>
    <scope>NUCLEOTIDE SEQUENCE [LARGE SCALE GENOMIC DNA]</scope>
    <source>
        <strain evidence="2 3">NEAU-YY265</strain>
    </source>
</reference>
<comment type="caution">
    <text evidence="2">The sequence shown here is derived from an EMBL/GenBank/DDBJ whole genome shotgun (WGS) entry which is preliminary data.</text>
</comment>